<feature type="region of interest" description="Disordered" evidence="3">
    <location>
        <begin position="586"/>
        <end position="630"/>
    </location>
</feature>
<dbReference type="Pfam" id="PF03184">
    <property type="entry name" value="DDE_1"/>
    <property type="match status" value="1"/>
</dbReference>
<accession>A0A336MFM0</accession>
<dbReference type="EMBL" id="UFQS01001389">
    <property type="protein sequence ID" value="SSX10646.1"/>
    <property type="molecule type" value="Genomic_DNA"/>
</dbReference>
<dbReference type="VEuPathDB" id="VectorBase:CSON002321"/>
<reference evidence="5" key="1">
    <citation type="submission" date="2018-04" db="EMBL/GenBank/DDBJ databases">
        <authorList>
            <person name="Go L.Y."/>
            <person name="Mitchell J.A."/>
        </authorList>
    </citation>
    <scope>NUCLEOTIDE SEQUENCE</scope>
    <source>
        <tissue evidence="5">Whole organism</tissue>
    </source>
</reference>
<dbReference type="SUPFAM" id="SSF46689">
    <property type="entry name" value="Homeodomain-like"/>
    <property type="match status" value="1"/>
</dbReference>
<name>A0A336MFM0_CULSO</name>
<dbReference type="Gene3D" id="1.10.10.60">
    <property type="entry name" value="Homeodomain-like"/>
    <property type="match status" value="1"/>
</dbReference>
<dbReference type="SMART" id="SM00674">
    <property type="entry name" value="CENPB"/>
    <property type="match status" value="1"/>
</dbReference>
<dbReference type="VEuPathDB" id="VectorBase:CSON015352"/>
<feature type="domain" description="HTH CENPB-type" evidence="4">
    <location>
        <begin position="57"/>
        <end position="132"/>
    </location>
</feature>
<dbReference type="InterPro" id="IPR050863">
    <property type="entry name" value="CenT-Element_Derived"/>
</dbReference>
<dbReference type="InterPro" id="IPR009057">
    <property type="entry name" value="Homeodomain-like_sf"/>
</dbReference>
<evidence type="ECO:0000313" key="5">
    <source>
        <dbReference type="EMBL" id="SSX07977.1"/>
    </source>
</evidence>
<dbReference type="EMBL" id="UFQT01000961">
    <property type="protein sequence ID" value="SSX28211.1"/>
    <property type="molecule type" value="Genomic_DNA"/>
</dbReference>
<evidence type="ECO:0000259" key="4">
    <source>
        <dbReference type="PROSITE" id="PS51253"/>
    </source>
</evidence>
<evidence type="ECO:0000256" key="3">
    <source>
        <dbReference type="SAM" id="MobiDB-lite"/>
    </source>
</evidence>
<evidence type="ECO:0000313" key="7">
    <source>
        <dbReference type="EMBL" id="SSX28211.1"/>
    </source>
</evidence>
<dbReference type="AlphaFoldDB" id="A0A336MFM0"/>
<sequence>MKTTKNRVKLCYDSQSLKSAIDAVMNGEKIYPTSKKYGIPETTLRYKIKGKSAPEKQNSGKVSILSTQVEKQLVDWCISCSRMGFGVTTDMLLDSVQKYVQKSGIETPFKDDRPGKSWYYGFMRRHKILSKKKAEHLNRARGSVTETKIRHWFREVRELIGTEFMDCMNDPLRVWNMDETGFCLSPKGGKKVIGERGKTVYEESSRSDKENITTLFTVSAAGTFAPPLTLFKYVRLPRNIVEATPQEWSLGRSENGWMNSKCFFEYFANVFIPYLKEHKITLPVVVFLDGHKSHLTLELSDLCKEHGIILVALYPNSTHILQPLDVAVFGPMKKEWKNICRQWRVTHDGFEISKENIPIALKSFLNSPSMAQNIKSGFRCTGLFPFNEDAVNYSKIVLRPSNEALSQQTSQVTQLTKNERVLFIEDNIDPDMLTKFWEVNDNQDWDGDEQYRQLFYFWRKTCHTSPLVEHNAVQTENEISVPSHQPVIEEVKMIESNDNFKDIQLDYNILTITEEDFPFTIPFTSNNDISHNSHEPNLIIKSETISPDPVSNTLKDILVWPKQPVSKSKRAVHHLPSVITSDKWRELQSAKEEEKRNAELDKENRKQQRMEKRKINEQTKKSKKIKIEMH</sequence>
<dbReference type="InterPro" id="IPR006600">
    <property type="entry name" value="HTH_CenpB_DNA-bd_dom"/>
</dbReference>
<dbReference type="InterPro" id="IPR004875">
    <property type="entry name" value="DDE_SF_endonuclease_dom"/>
</dbReference>
<comment type="subcellular location">
    <subcellularLocation>
        <location evidence="1">Nucleus</location>
    </subcellularLocation>
</comment>
<evidence type="ECO:0000256" key="1">
    <source>
        <dbReference type="ARBA" id="ARBA00004123"/>
    </source>
</evidence>
<dbReference type="PANTHER" id="PTHR19303:SF74">
    <property type="entry name" value="POGO TRANSPOSABLE ELEMENT WITH KRAB DOMAIN"/>
    <property type="match status" value="1"/>
</dbReference>
<dbReference type="GO" id="GO:0005634">
    <property type="term" value="C:nucleus"/>
    <property type="evidence" value="ECO:0007669"/>
    <property type="project" value="UniProtKB-SubCell"/>
</dbReference>
<dbReference type="OMA" id="LEPERIC"/>
<dbReference type="EMBL" id="UFQS01000961">
    <property type="protein sequence ID" value="SSX07977.1"/>
    <property type="molecule type" value="Genomic_DNA"/>
</dbReference>
<protein>
    <submittedName>
        <fullName evidence="6">CSON002321 protein</fullName>
    </submittedName>
    <submittedName>
        <fullName evidence="7">CSON015352 protein</fullName>
    </submittedName>
</protein>
<proteinExistence type="predicted"/>
<dbReference type="EMBL" id="UFQT01001389">
    <property type="protein sequence ID" value="SSX30329.1"/>
    <property type="molecule type" value="Genomic_DNA"/>
</dbReference>
<evidence type="ECO:0000313" key="6">
    <source>
        <dbReference type="EMBL" id="SSX10646.1"/>
    </source>
</evidence>
<gene>
    <name evidence="7" type="primary">CSON015352</name>
    <name evidence="6" type="synonym">CSON002321</name>
</gene>
<dbReference type="InterPro" id="IPR036397">
    <property type="entry name" value="RNaseH_sf"/>
</dbReference>
<keyword evidence="2" id="KW-0238">DNA-binding</keyword>
<evidence type="ECO:0000256" key="2">
    <source>
        <dbReference type="ARBA" id="ARBA00023125"/>
    </source>
</evidence>
<dbReference type="GO" id="GO:0003677">
    <property type="term" value="F:DNA binding"/>
    <property type="evidence" value="ECO:0007669"/>
    <property type="project" value="UniProtKB-KW"/>
</dbReference>
<dbReference type="Gene3D" id="3.30.420.10">
    <property type="entry name" value="Ribonuclease H-like superfamily/Ribonuclease H"/>
    <property type="match status" value="1"/>
</dbReference>
<dbReference type="PROSITE" id="PS51253">
    <property type="entry name" value="HTH_CENPB"/>
    <property type="match status" value="1"/>
</dbReference>
<dbReference type="PANTHER" id="PTHR19303">
    <property type="entry name" value="TRANSPOSON"/>
    <property type="match status" value="1"/>
</dbReference>
<organism evidence="7">
    <name type="scientific">Culicoides sonorensis</name>
    <name type="common">Biting midge</name>
    <dbReference type="NCBI Taxonomy" id="179676"/>
    <lineage>
        <taxon>Eukaryota</taxon>
        <taxon>Metazoa</taxon>
        <taxon>Ecdysozoa</taxon>
        <taxon>Arthropoda</taxon>
        <taxon>Hexapoda</taxon>
        <taxon>Insecta</taxon>
        <taxon>Pterygota</taxon>
        <taxon>Neoptera</taxon>
        <taxon>Endopterygota</taxon>
        <taxon>Diptera</taxon>
        <taxon>Nematocera</taxon>
        <taxon>Chironomoidea</taxon>
        <taxon>Ceratopogonidae</taxon>
        <taxon>Ceratopogoninae</taxon>
        <taxon>Culicoides</taxon>
        <taxon>Monoculicoides</taxon>
    </lineage>
</organism>
<dbReference type="Pfam" id="PF03221">
    <property type="entry name" value="HTH_Tnp_Tc5"/>
    <property type="match status" value="1"/>
</dbReference>
<reference evidence="7" key="2">
    <citation type="submission" date="2018-07" db="EMBL/GenBank/DDBJ databases">
        <authorList>
            <person name="Quirk P.G."/>
            <person name="Krulwich T.A."/>
        </authorList>
    </citation>
    <scope>NUCLEOTIDE SEQUENCE</scope>
</reference>